<dbReference type="SMART" id="SM00382">
    <property type="entry name" value="AAA"/>
    <property type="match status" value="1"/>
</dbReference>
<dbReference type="InterPro" id="IPR003593">
    <property type="entry name" value="AAA+_ATPase"/>
</dbReference>
<dbReference type="Gene3D" id="1.20.1560.10">
    <property type="entry name" value="ABC transporter type 1, transmembrane domain"/>
    <property type="match status" value="1"/>
</dbReference>
<keyword evidence="2 7" id="KW-0812">Transmembrane</keyword>
<evidence type="ECO:0000256" key="3">
    <source>
        <dbReference type="ARBA" id="ARBA00022741"/>
    </source>
</evidence>
<comment type="subcellular location">
    <subcellularLocation>
        <location evidence="1">Cell membrane</location>
        <topology evidence="1">Multi-pass membrane protein</topology>
    </subcellularLocation>
</comment>
<reference evidence="10 11" key="1">
    <citation type="submission" date="2023-08" db="EMBL/GenBank/DDBJ databases">
        <title>The draft genome sequence of Paracraurococcus sp. LOR1-02.</title>
        <authorList>
            <person name="Kingkaew E."/>
            <person name="Tanasupawat S."/>
        </authorList>
    </citation>
    <scope>NUCLEOTIDE SEQUENCE [LARGE SCALE GENOMIC DNA]</scope>
    <source>
        <strain evidence="10 11">LOR1-02</strain>
    </source>
</reference>
<feature type="transmembrane region" description="Helical" evidence="7">
    <location>
        <begin position="150"/>
        <end position="168"/>
    </location>
</feature>
<dbReference type="SUPFAM" id="SSF90123">
    <property type="entry name" value="ABC transporter transmembrane region"/>
    <property type="match status" value="1"/>
</dbReference>
<evidence type="ECO:0000313" key="11">
    <source>
        <dbReference type="Proteomes" id="UP001243009"/>
    </source>
</evidence>
<dbReference type="InterPro" id="IPR036640">
    <property type="entry name" value="ABC1_TM_sf"/>
</dbReference>
<feature type="domain" description="ABC transmembrane type-1" evidence="9">
    <location>
        <begin position="19"/>
        <end position="293"/>
    </location>
</feature>
<evidence type="ECO:0000259" key="8">
    <source>
        <dbReference type="PROSITE" id="PS50893"/>
    </source>
</evidence>
<dbReference type="InterPro" id="IPR017871">
    <property type="entry name" value="ABC_transporter-like_CS"/>
</dbReference>
<gene>
    <name evidence="10" type="ORF">Q7A36_30575</name>
</gene>
<dbReference type="RefSeq" id="WP_305107576.1">
    <property type="nucleotide sequence ID" value="NZ_JAUTWS010000056.1"/>
</dbReference>
<sequence>MTHLGQLLRQDVLRAMRPLLAMAVATAIAHVAILTTMNEAVARLTDADAVSRLLLMFVAANMLYSLFQVQYMRMASKRIERAIAELRNRLVTRVCAAEMLDVNTIGHARVTEALGSEFQTISQAVPTIVVGSHCLAVVLLASLYVVTFSVETFCLLVLIAGLQIVITWRAGRKMDDGVGDAHDSTIELADRVRGLMAGFREAKINPVRARRIQEDIAATAHKVMKQRAAANVRYARDYTTAESMYYISVGAVIFLLPAIATVRLDTITMAANAISFIVYPLHILMASLPTYLNAENAARTVLNVDGKLNIAALKPPAEAWANFRSLSLEKLGFRHSMEAGSFSVGPLDLTVRQGEIVFVTGGNGSGKSTMMHMLLGLYPASRGHIRVDGRTVDADTVASYRQLFSVIFSDNHLEREIIGVPAVDEPFADELLELLEMSDKVRIENGAFSTVALSGGQRKRLALVAALLERKPILVLDEWAADQSPQFRETFYRRILPWIQAQGTTVIAVSHDDKYFDVADQLIQVTNGRIVTLEASAVSLAQMS</sequence>
<feature type="transmembrane region" description="Helical" evidence="7">
    <location>
        <begin position="19"/>
        <end position="37"/>
    </location>
</feature>
<dbReference type="InterPro" id="IPR005898">
    <property type="entry name" value="Cyc_pep_transpt_SyrD/YojI"/>
</dbReference>
<proteinExistence type="predicted"/>
<keyword evidence="11" id="KW-1185">Reference proteome</keyword>
<feature type="domain" description="ABC transporter" evidence="8">
    <location>
        <begin position="326"/>
        <end position="543"/>
    </location>
</feature>
<dbReference type="InterPro" id="IPR027417">
    <property type="entry name" value="P-loop_NTPase"/>
</dbReference>
<evidence type="ECO:0000256" key="7">
    <source>
        <dbReference type="SAM" id="Phobius"/>
    </source>
</evidence>
<dbReference type="PROSITE" id="PS50929">
    <property type="entry name" value="ABC_TM1F"/>
    <property type="match status" value="1"/>
</dbReference>
<feature type="transmembrane region" description="Helical" evidence="7">
    <location>
        <begin position="49"/>
        <end position="67"/>
    </location>
</feature>
<comment type="caution">
    <text evidence="10">The sequence shown here is derived from an EMBL/GenBank/DDBJ whole genome shotgun (WGS) entry which is preliminary data.</text>
</comment>
<name>A0ABT9E958_9PROT</name>
<evidence type="ECO:0000256" key="5">
    <source>
        <dbReference type="ARBA" id="ARBA00022989"/>
    </source>
</evidence>
<evidence type="ECO:0000256" key="1">
    <source>
        <dbReference type="ARBA" id="ARBA00004651"/>
    </source>
</evidence>
<dbReference type="InterPro" id="IPR015854">
    <property type="entry name" value="ABC_transpr_LolD-like"/>
</dbReference>
<keyword evidence="4" id="KW-0067">ATP-binding</keyword>
<dbReference type="InterPro" id="IPR003439">
    <property type="entry name" value="ABC_transporter-like_ATP-bd"/>
</dbReference>
<dbReference type="Proteomes" id="UP001243009">
    <property type="component" value="Unassembled WGS sequence"/>
</dbReference>
<feature type="transmembrane region" description="Helical" evidence="7">
    <location>
        <begin position="270"/>
        <end position="292"/>
    </location>
</feature>
<dbReference type="PROSITE" id="PS00211">
    <property type="entry name" value="ABC_TRANSPORTER_1"/>
    <property type="match status" value="1"/>
</dbReference>
<dbReference type="SUPFAM" id="SSF52540">
    <property type="entry name" value="P-loop containing nucleoside triphosphate hydrolases"/>
    <property type="match status" value="1"/>
</dbReference>
<evidence type="ECO:0000313" key="10">
    <source>
        <dbReference type="EMBL" id="MDO9712719.1"/>
    </source>
</evidence>
<dbReference type="EMBL" id="JAUTWS010000056">
    <property type="protein sequence ID" value="MDO9712719.1"/>
    <property type="molecule type" value="Genomic_DNA"/>
</dbReference>
<evidence type="ECO:0000256" key="2">
    <source>
        <dbReference type="ARBA" id="ARBA00022692"/>
    </source>
</evidence>
<evidence type="ECO:0000256" key="6">
    <source>
        <dbReference type="ARBA" id="ARBA00023136"/>
    </source>
</evidence>
<evidence type="ECO:0000259" key="9">
    <source>
        <dbReference type="PROSITE" id="PS50929"/>
    </source>
</evidence>
<evidence type="ECO:0000256" key="4">
    <source>
        <dbReference type="ARBA" id="ARBA00022840"/>
    </source>
</evidence>
<organism evidence="10 11">
    <name type="scientific">Paracraurococcus lichenis</name>
    <dbReference type="NCBI Taxonomy" id="3064888"/>
    <lineage>
        <taxon>Bacteria</taxon>
        <taxon>Pseudomonadati</taxon>
        <taxon>Pseudomonadota</taxon>
        <taxon>Alphaproteobacteria</taxon>
        <taxon>Acetobacterales</taxon>
        <taxon>Roseomonadaceae</taxon>
        <taxon>Paracraurococcus</taxon>
    </lineage>
</organism>
<feature type="transmembrane region" description="Helical" evidence="7">
    <location>
        <begin position="124"/>
        <end position="144"/>
    </location>
</feature>
<accession>A0ABT9E958</accession>
<protein>
    <submittedName>
        <fullName evidence="10">Cyclic peptide export ABC transporter</fullName>
    </submittedName>
</protein>
<keyword evidence="6 7" id="KW-0472">Membrane</keyword>
<dbReference type="Gene3D" id="3.40.50.300">
    <property type="entry name" value="P-loop containing nucleotide triphosphate hydrolases"/>
    <property type="match status" value="1"/>
</dbReference>
<dbReference type="PROSITE" id="PS50893">
    <property type="entry name" value="ABC_TRANSPORTER_2"/>
    <property type="match status" value="1"/>
</dbReference>
<feature type="transmembrane region" description="Helical" evidence="7">
    <location>
        <begin position="243"/>
        <end position="264"/>
    </location>
</feature>
<dbReference type="NCBIfam" id="TIGR01194">
    <property type="entry name" value="cyc_pep_trnsptr"/>
    <property type="match status" value="1"/>
</dbReference>
<keyword evidence="3" id="KW-0547">Nucleotide-binding</keyword>
<keyword evidence="5 7" id="KW-1133">Transmembrane helix</keyword>
<dbReference type="PANTHER" id="PTHR24220">
    <property type="entry name" value="IMPORT ATP-BINDING PROTEIN"/>
    <property type="match status" value="1"/>
</dbReference>
<dbReference type="InterPro" id="IPR011527">
    <property type="entry name" value="ABC1_TM_dom"/>
</dbReference>
<dbReference type="Pfam" id="PF00005">
    <property type="entry name" value="ABC_tran"/>
    <property type="match status" value="1"/>
</dbReference>